<name>A0A9P1BP37_9DINO</name>
<evidence type="ECO:0000313" key="3">
    <source>
        <dbReference type="EMBL" id="CAL4762713.1"/>
    </source>
</evidence>
<feature type="region of interest" description="Disordered" evidence="1">
    <location>
        <begin position="140"/>
        <end position="160"/>
    </location>
</feature>
<evidence type="ECO:0000313" key="2">
    <source>
        <dbReference type="EMBL" id="CAI3975401.1"/>
    </source>
</evidence>
<protein>
    <submittedName>
        <fullName evidence="2">Uncharacterized protein</fullName>
    </submittedName>
</protein>
<accession>A0A9P1BP37</accession>
<reference evidence="3 4" key="2">
    <citation type="submission" date="2024-05" db="EMBL/GenBank/DDBJ databases">
        <authorList>
            <person name="Chen Y."/>
            <person name="Shah S."/>
            <person name="Dougan E. K."/>
            <person name="Thang M."/>
            <person name="Chan C."/>
        </authorList>
    </citation>
    <scope>NUCLEOTIDE SEQUENCE [LARGE SCALE GENOMIC DNA]</scope>
</reference>
<dbReference type="AlphaFoldDB" id="A0A9P1BP37"/>
<evidence type="ECO:0000313" key="4">
    <source>
        <dbReference type="Proteomes" id="UP001152797"/>
    </source>
</evidence>
<organism evidence="2">
    <name type="scientific">Cladocopium goreaui</name>
    <dbReference type="NCBI Taxonomy" id="2562237"/>
    <lineage>
        <taxon>Eukaryota</taxon>
        <taxon>Sar</taxon>
        <taxon>Alveolata</taxon>
        <taxon>Dinophyceae</taxon>
        <taxon>Suessiales</taxon>
        <taxon>Symbiodiniaceae</taxon>
        <taxon>Cladocopium</taxon>
    </lineage>
</organism>
<dbReference type="EMBL" id="CAMXCT010000202">
    <property type="protein sequence ID" value="CAI3975401.1"/>
    <property type="molecule type" value="Genomic_DNA"/>
</dbReference>
<dbReference type="Proteomes" id="UP001152797">
    <property type="component" value="Unassembled WGS sequence"/>
</dbReference>
<comment type="caution">
    <text evidence="2">The sequence shown here is derived from an EMBL/GenBank/DDBJ whole genome shotgun (WGS) entry which is preliminary data.</text>
</comment>
<evidence type="ECO:0000256" key="1">
    <source>
        <dbReference type="SAM" id="MobiDB-lite"/>
    </source>
</evidence>
<sequence>MVDTGAMKLRVHDPAFVAEQRRIANGWIQETAPQGAVGNGKRPGALWLLLKKEMEHQRERHRTAFRNMPCMPFDVWLLMKDEEDIATAGGSKVEPPEVKEERKHYYRRWALLHGFATSAASVQKQHQDLMLGRSGTVLGTTSVEHTRPGFRLSEPEKLDT</sequence>
<dbReference type="EMBL" id="CAMXCT020000202">
    <property type="protein sequence ID" value="CAL1128776.1"/>
    <property type="molecule type" value="Genomic_DNA"/>
</dbReference>
<keyword evidence="4" id="KW-1185">Reference proteome</keyword>
<proteinExistence type="predicted"/>
<dbReference type="EMBL" id="CAMXCT030000202">
    <property type="protein sequence ID" value="CAL4762713.1"/>
    <property type="molecule type" value="Genomic_DNA"/>
</dbReference>
<reference evidence="2" key="1">
    <citation type="submission" date="2022-10" db="EMBL/GenBank/DDBJ databases">
        <authorList>
            <person name="Chen Y."/>
            <person name="Dougan E. K."/>
            <person name="Chan C."/>
            <person name="Rhodes N."/>
            <person name="Thang M."/>
        </authorList>
    </citation>
    <scope>NUCLEOTIDE SEQUENCE</scope>
</reference>
<gene>
    <name evidence="2" type="ORF">C1SCF055_LOCUS3732</name>
</gene>